<protein>
    <recommendedName>
        <fullName evidence="3">YobI-like P-loop NTPase domain-containing protein</fullName>
    </recommendedName>
</protein>
<gene>
    <name evidence="4" type="ORF">PRRU23_00710</name>
</gene>
<dbReference type="RefSeq" id="WP_006283324.1">
    <property type="nucleotide sequence ID" value="NZ_BPTR01000001.1"/>
</dbReference>
<reference evidence="4" key="1">
    <citation type="submission" date="2021-08" db="EMBL/GenBank/DDBJ databases">
        <title>Prevotella lacticifex sp. nov., isolated from rumen of cow.</title>
        <authorList>
            <person name="Shinkai T."/>
            <person name="Ikeyama N."/>
            <person name="Kumagai M."/>
            <person name="Ohmori H."/>
            <person name="Sakamoto M."/>
            <person name="Ohkuma M."/>
            <person name="Mitsumori M."/>
        </authorList>
    </citation>
    <scope>NUCLEOTIDE SEQUENCE</scope>
    <source>
        <strain evidence="4">DSM 11371</strain>
    </source>
</reference>
<dbReference type="EMBL" id="BPTR01000001">
    <property type="protein sequence ID" value="GJG26371.1"/>
    <property type="molecule type" value="Genomic_DNA"/>
</dbReference>
<dbReference type="InterPro" id="IPR027417">
    <property type="entry name" value="P-loop_NTPase"/>
</dbReference>
<proteinExistence type="predicted"/>
<feature type="domain" description="YobI-like P-loop NTPase" evidence="3">
    <location>
        <begin position="25"/>
        <end position="401"/>
    </location>
</feature>
<accession>A0AA37HUK8</accession>
<keyword evidence="2" id="KW-0472">Membrane</keyword>
<dbReference type="SUPFAM" id="SSF52540">
    <property type="entry name" value="P-loop containing nucleoside triphosphate hydrolases"/>
    <property type="match status" value="2"/>
</dbReference>
<name>A0AA37HUK8_SEGBR</name>
<evidence type="ECO:0000259" key="3">
    <source>
        <dbReference type="Pfam" id="PF20693"/>
    </source>
</evidence>
<dbReference type="AlphaFoldDB" id="A0AA37HUK8"/>
<dbReference type="Pfam" id="PF20693">
    <property type="entry name" value="YobI-ATPase"/>
    <property type="match status" value="1"/>
</dbReference>
<evidence type="ECO:0000256" key="1">
    <source>
        <dbReference type="SAM" id="Coils"/>
    </source>
</evidence>
<evidence type="ECO:0000313" key="4">
    <source>
        <dbReference type="EMBL" id="GJG26371.1"/>
    </source>
</evidence>
<dbReference type="Proteomes" id="UP000887043">
    <property type="component" value="Unassembled WGS sequence"/>
</dbReference>
<feature type="coiled-coil region" evidence="1">
    <location>
        <begin position="526"/>
        <end position="553"/>
    </location>
</feature>
<evidence type="ECO:0000313" key="5">
    <source>
        <dbReference type="Proteomes" id="UP000887043"/>
    </source>
</evidence>
<keyword evidence="2" id="KW-1133">Transmembrane helix</keyword>
<feature type="transmembrane region" description="Helical" evidence="2">
    <location>
        <begin position="178"/>
        <end position="198"/>
    </location>
</feature>
<organism evidence="4 5">
    <name type="scientific">Segatella bryantii</name>
    <name type="common">Prevotella bryantii</name>
    <dbReference type="NCBI Taxonomy" id="77095"/>
    <lineage>
        <taxon>Bacteria</taxon>
        <taxon>Pseudomonadati</taxon>
        <taxon>Bacteroidota</taxon>
        <taxon>Bacteroidia</taxon>
        <taxon>Bacteroidales</taxon>
        <taxon>Prevotellaceae</taxon>
        <taxon>Segatella</taxon>
    </lineage>
</organism>
<dbReference type="InterPro" id="IPR048428">
    <property type="entry name" value="YobI-NTPase"/>
</dbReference>
<keyword evidence="2" id="KW-0812">Transmembrane</keyword>
<evidence type="ECO:0000256" key="2">
    <source>
        <dbReference type="SAM" id="Phobius"/>
    </source>
</evidence>
<sequence>MLQPLLPVKLNKDDAPYQTVEELAEVLRHAIDNGDIRNVALTGPYGSGKSSIILTLKDEYGESEGFHYLPISLATLQADEEEGDNDNDNKKDKQDEKWTETLNRKIEYSILQQLIYREKAETVPNSRFKRIVHIEKDDLQYYSICGVLFILSFLVVFLPNSINVFYDIFHLVYHKTLITFFASLYLLWAIYQIIKYTIKSYANSKLNKLNLKDGDIEMKEENSIFNKHLDEILYFFQVTQYNVVVIEDLDRFETEKIYLKLRELSQLVNESKIVGRHIVFLYAIKDDVFVDEARTKFFDYISTVIPVINPSNSKAKLKEALKDRGFDDNEIPDEDLSEMAFFIQDMRILKNIANEYSQYRCKLYNPDKNNLSRTKLLAMIVYKNYFPKDFAQLHKRDGLVYSCLVSKNKFIDEAQKTLDVKKVKLEEKKKLVDENNHLKETDLRYLFLLELRESVHGLMQTITINNQDYTLKQIAQNRNLFNGLYNLTSINYQYNAPFYGRQNQSAQINVNAINNKMKFESRLRAIKTTEKTIIKEEKELKKEELQIQSLKLNVLIKKYNLGNTELYRNLHLSPLMDVFIRRGYIDEDYYDYISYFYPGMVSLADRDLLLSMKREIKQAYTYHIDKIDNFVKELKDYMFESDAILNNDLLDYAARKKGSSLFLQMMRRIEKEDAPLDFLAQYYLLGKRQKEVFTEFVNWNNELSWHMIMSHVNDKEQSLLQEAWLKYSDETTLEQETWLNNNYAFLASRVDVIGMDQCRKLVDNSMFTELNDENSNLLDYVVEQWHYDINVDNLCLIINHLKNESTVSSENLNLTKVTETNNEEFENCVKDNFVKVFGCLSSTSKDESNESIIYILNSEGVDADKKLPYLNGQKEVLSSFEGVNETSWEIAIKSFVIQPTWSNVDAYYSKKGSLTDDLIKFVEHYHQELEEKCQDEVASKQILFEGLLCSNVLSIESFRSVCIAFDLQFNNHKALAKLERERLEILLENDKITFSKANTSILKNTDIYSEYLIHYSQEFIDTLDASYQLDEDTVFTLINSDRFTTQEKRRIIDVTNEDILLSSSLADKVIELLLDSNDISLDEHILIGLLESSSIHRNKLLLVCQMLKENQYSMKDISSLLATLGGKYVEIAERRKHPVIDNNEDNVALLNQLKNLHFISTTSPEDDGIRIYPPTKQNQ</sequence>
<comment type="caution">
    <text evidence="4">The sequence shown here is derived from an EMBL/GenBank/DDBJ whole genome shotgun (WGS) entry which is preliminary data.</text>
</comment>
<keyword evidence="1" id="KW-0175">Coiled coil</keyword>
<feature type="transmembrane region" description="Helical" evidence="2">
    <location>
        <begin position="139"/>
        <end position="158"/>
    </location>
</feature>